<proteinExistence type="predicted"/>
<reference evidence="2 3" key="1">
    <citation type="submission" date="2019-07" db="EMBL/GenBank/DDBJ databases">
        <title>De Novo Assembly of kiwifruit Actinidia rufa.</title>
        <authorList>
            <person name="Sugita-Konishi S."/>
            <person name="Sato K."/>
            <person name="Mori E."/>
            <person name="Abe Y."/>
            <person name="Kisaki G."/>
            <person name="Hamano K."/>
            <person name="Suezawa K."/>
            <person name="Otani M."/>
            <person name="Fukuda T."/>
            <person name="Manabe T."/>
            <person name="Gomi K."/>
            <person name="Tabuchi M."/>
            <person name="Akimitsu K."/>
            <person name="Kataoka I."/>
        </authorList>
    </citation>
    <scope>NUCLEOTIDE SEQUENCE [LARGE SCALE GENOMIC DNA]</scope>
    <source>
        <strain evidence="3">cv. Fuchu</strain>
    </source>
</reference>
<protein>
    <submittedName>
        <fullName evidence="2">Uncharacterized protein</fullName>
    </submittedName>
</protein>
<dbReference type="EMBL" id="BJWL01000023">
    <property type="protein sequence ID" value="GFZ12945.1"/>
    <property type="molecule type" value="Genomic_DNA"/>
</dbReference>
<sequence length="290" mass="32155">MTEEVLNLIVGLDTAREIRTCLAESFAGVSKERERELNLIRELPIIRKDNLTVAEYLRKFKTICAELAAIQKPVKDSDKVCWAINGLGSKYESFTNALITKPTLPTFSQFVSSLVSLESRTQLNNPKESDTNHFQAHVGQKKGKWHQTTKNWSQGQTKNKQRFSSTGHGFAQALQPHGRNDNAAATCTSRDSNGGGDIPKALAAMTVSDPNDTEWIPDTGATSHMTNDAEWLAPESDSPLKTFDKQRVQEVIWHNLLELHCSSPGKHLVMIMSPTLKMSGHLLESMGQVA</sequence>
<dbReference type="PANTHER" id="PTHR47481">
    <property type="match status" value="1"/>
</dbReference>
<feature type="region of interest" description="Disordered" evidence="1">
    <location>
        <begin position="123"/>
        <end position="197"/>
    </location>
</feature>
<name>A0A7J0GQ56_9ERIC</name>
<evidence type="ECO:0000313" key="3">
    <source>
        <dbReference type="Proteomes" id="UP000585474"/>
    </source>
</evidence>
<organism evidence="2 3">
    <name type="scientific">Actinidia rufa</name>
    <dbReference type="NCBI Taxonomy" id="165716"/>
    <lineage>
        <taxon>Eukaryota</taxon>
        <taxon>Viridiplantae</taxon>
        <taxon>Streptophyta</taxon>
        <taxon>Embryophyta</taxon>
        <taxon>Tracheophyta</taxon>
        <taxon>Spermatophyta</taxon>
        <taxon>Magnoliopsida</taxon>
        <taxon>eudicotyledons</taxon>
        <taxon>Gunneridae</taxon>
        <taxon>Pentapetalae</taxon>
        <taxon>asterids</taxon>
        <taxon>Ericales</taxon>
        <taxon>Actinidiaceae</taxon>
        <taxon>Actinidia</taxon>
    </lineage>
</organism>
<dbReference type="PANTHER" id="PTHR47481:SF10">
    <property type="entry name" value="COPIA-LIKE POLYPROTEIN_RETROTRANSPOSON"/>
    <property type="match status" value="1"/>
</dbReference>
<dbReference type="Proteomes" id="UP000585474">
    <property type="component" value="Unassembled WGS sequence"/>
</dbReference>
<dbReference type="Pfam" id="PF14223">
    <property type="entry name" value="Retrotran_gag_2"/>
    <property type="match status" value="1"/>
</dbReference>
<evidence type="ECO:0000313" key="2">
    <source>
        <dbReference type="EMBL" id="GFZ12945.1"/>
    </source>
</evidence>
<feature type="compositionally biased region" description="Polar residues" evidence="1">
    <location>
        <begin position="183"/>
        <end position="192"/>
    </location>
</feature>
<keyword evidence="3" id="KW-1185">Reference proteome</keyword>
<evidence type="ECO:0000256" key="1">
    <source>
        <dbReference type="SAM" id="MobiDB-lite"/>
    </source>
</evidence>
<dbReference type="OrthoDB" id="1845088at2759"/>
<feature type="compositionally biased region" description="Polar residues" evidence="1">
    <location>
        <begin position="148"/>
        <end position="167"/>
    </location>
</feature>
<gene>
    <name evidence="2" type="ORF">Acr_23g0013300</name>
</gene>
<comment type="caution">
    <text evidence="2">The sequence shown here is derived from an EMBL/GenBank/DDBJ whole genome shotgun (WGS) entry which is preliminary data.</text>
</comment>
<dbReference type="AlphaFoldDB" id="A0A7J0GQ56"/>
<accession>A0A7J0GQ56</accession>